<evidence type="ECO:0000313" key="3">
    <source>
        <dbReference type="Proteomes" id="UP000078534"/>
    </source>
</evidence>
<keyword evidence="3" id="KW-1185">Reference proteome</keyword>
<gene>
    <name evidence="2" type="ORF">A6K24_19240</name>
</gene>
<keyword evidence="1" id="KW-0812">Transmembrane</keyword>
<dbReference type="STRING" id="152268.A6K24_19240"/>
<accession>A0A179T4S2</accession>
<dbReference type="OrthoDB" id="1931516at2"/>
<reference evidence="3" key="1">
    <citation type="submission" date="2016-04" db="EMBL/GenBank/DDBJ databases">
        <authorList>
            <person name="Lyu Z."/>
            <person name="Lyu W."/>
        </authorList>
    </citation>
    <scope>NUCLEOTIDE SEQUENCE [LARGE SCALE GENOMIC DNA]</scope>
    <source>
        <strain evidence="3">C44</strain>
    </source>
</reference>
<feature type="transmembrane region" description="Helical" evidence="1">
    <location>
        <begin position="12"/>
        <end position="36"/>
    </location>
</feature>
<comment type="caution">
    <text evidence="2">The sequence shown here is derived from an EMBL/GenBank/DDBJ whole genome shotgun (WGS) entry which is preliminary data.</text>
</comment>
<dbReference type="RefSeq" id="WP_066329705.1">
    <property type="nucleotide sequence ID" value="NZ_LWSG01000008.1"/>
</dbReference>
<sequence>MIKVTIVTKKNYHFVVPVPYFVLNCCGSLLSSHAFWKQVKKWTKQDSKVSVWLPDSLDKMTFKVLVSSLKAHKGLLLVDVKLNDNMKVKVKL</sequence>
<dbReference type="Proteomes" id="UP000078534">
    <property type="component" value="Unassembled WGS sequence"/>
</dbReference>
<protein>
    <submittedName>
        <fullName evidence="2">Uncharacterized protein</fullName>
    </submittedName>
</protein>
<evidence type="ECO:0000256" key="1">
    <source>
        <dbReference type="SAM" id="Phobius"/>
    </source>
</evidence>
<dbReference type="AlphaFoldDB" id="A0A179T4S2"/>
<keyword evidence="1" id="KW-0472">Membrane</keyword>
<name>A0A179T4S2_9BACI</name>
<proteinExistence type="predicted"/>
<evidence type="ECO:0000313" key="2">
    <source>
        <dbReference type="EMBL" id="OAS87583.1"/>
    </source>
</evidence>
<organism evidence="2 3">
    <name type="scientific">Metabacillus litoralis</name>
    <dbReference type="NCBI Taxonomy" id="152268"/>
    <lineage>
        <taxon>Bacteria</taxon>
        <taxon>Bacillati</taxon>
        <taxon>Bacillota</taxon>
        <taxon>Bacilli</taxon>
        <taxon>Bacillales</taxon>
        <taxon>Bacillaceae</taxon>
        <taxon>Metabacillus</taxon>
    </lineage>
</organism>
<dbReference type="EMBL" id="LWSG01000008">
    <property type="protein sequence ID" value="OAS87583.1"/>
    <property type="molecule type" value="Genomic_DNA"/>
</dbReference>
<keyword evidence="1" id="KW-1133">Transmembrane helix</keyword>